<organism evidence="1 2">
    <name type="scientific">Dothistroma septosporum (strain NZE10 / CBS 128990)</name>
    <name type="common">Red band needle blight fungus</name>
    <name type="synonym">Mycosphaerella pini</name>
    <dbReference type="NCBI Taxonomy" id="675120"/>
    <lineage>
        <taxon>Eukaryota</taxon>
        <taxon>Fungi</taxon>
        <taxon>Dikarya</taxon>
        <taxon>Ascomycota</taxon>
        <taxon>Pezizomycotina</taxon>
        <taxon>Dothideomycetes</taxon>
        <taxon>Dothideomycetidae</taxon>
        <taxon>Mycosphaerellales</taxon>
        <taxon>Mycosphaerellaceae</taxon>
        <taxon>Dothistroma</taxon>
    </lineage>
</organism>
<dbReference type="EMBL" id="KB446541">
    <property type="protein sequence ID" value="EME42483.1"/>
    <property type="molecule type" value="Genomic_DNA"/>
</dbReference>
<evidence type="ECO:0000313" key="1">
    <source>
        <dbReference type="EMBL" id="EME42483.1"/>
    </source>
</evidence>
<dbReference type="SUPFAM" id="SSF51735">
    <property type="entry name" value="NAD(P)-binding Rossmann-fold domains"/>
    <property type="match status" value="1"/>
</dbReference>
<gene>
    <name evidence="1" type="ORF">DOTSEDRAFT_64293</name>
</gene>
<proteinExistence type="predicted"/>
<dbReference type="AlphaFoldDB" id="N1PIP6"/>
<dbReference type="InterPro" id="IPR036291">
    <property type="entry name" value="NAD(P)-bd_dom_sf"/>
</dbReference>
<reference evidence="2" key="1">
    <citation type="journal article" date="2012" name="PLoS Genet.">
        <title>The genomes of the fungal plant pathogens Cladosporium fulvum and Dothistroma septosporum reveal adaptation to different hosts and lifestyles but also signatures of common ancestry.</title>
        <authorList>
            <person name="de Wit P.J.G.M."/>
            <person name="van der Burgt A."/>
            <person name="Oekmen B."/>
            <person name="Stergiopoulos I."/>
            <person name="Abd-Elsalam K.A."/>
            <person name="Aerts A.L."/>
            <person name="Bahkali A.H."/>
            <person name="Beenen H.G."/>
            <person name="Chettri P."/>
            <person name="Cox M.P."/>
            <person name="Datema E."/>
            <person name="de Vries R.P."/>
            <person name="Dhillon B."/>
            <person name="Ganley A.R."/>
            <person name="Griffiths S.A."/>
            <person name="Guo Y."/>
            <person name="Hamelin R.C."/>
            <person name="Henrissat B."/>
            <person name="Kabir M.S."/>
            <person name="Jashni M.K."/>
            <person name="Kema G."/>
            <person name="Klaubauf S."/>
            <person name="Lapidus A."/>
            <person name="Levasseur A."/>
            <person name="Lindquist E."/>
            <person name="Mehrabi R."/>
            <person name="Ohm R.A."/>
            <person name="Owen T.J."/>
            <person name="Salamov A."/>
            <person name="Schwelm A."/>
            <person name="Schijlen E."/>
            <person name="Sun H."/>
            <person name="van den Burg H.A."/>
            <person name="van Ham R.C.H.J."/>
            <person name="Zhang S."/>
            <person name="Goodwin S.B."/>
            <person name="Grigoriev I.V."/>
            <person name="Collemare J."/>
            <person name="Bradshaw R.E."/>
        </authorList>
    </citation>
    <scope>NUCLEOTIDE SEQUENCE [LARGE SCALE GENOMIC DNA]</scope>
    <source>
        <strain evidence="2">NZE10 / CBS 128990</strain>
    </source>
</reference>
<name>N1PIP6_DOTSN</name>
<dbReference type="STRING" id="675120.N1PIP6"/>
<protein>
    <submittedName>
        <fullName evidence="1">Uncharacterized protein</fullName>
    </submittedName>
</protein>
<dbReference type="OrthoDB" id="10262413at2759"/>
<dbReference type="eggNOG" id="KOG1502">
    <property type="taxonomic scope" value="Eukaryota"/>
</dbReference>
<sequence>MEMEAPTKELTSHGCEILAIVRSDSGAETVRKAGGAPFRESLTDLESLNKGAASTDGTIQLAFIYDFIDGSSGIDDYAKACDTDHAAISAMRQVLNGINKALSLSDARWNPMRVNLMIEDTEDDLNSPLWGRERDAAMVTVLSRDDDVRGIVVRLAPVVHEAGYGGFLEFSSAPRRRGSWGVLLRLGSENCRAGAIYHGVKEKGVRMKDLATAVGKKLAVSVKSKTPEEACKIMGSAAGVIARDNRDSSEKTQQELRLSSCSSWSTCGR</sequence>
<reference evidence="1 2" key="2">
    <citation type="journal article" date="2012" name="PLoS Pathog.">
        <title>Diverse lifestyles and strategies of plant pathogenesis encoded in the genomes of eighteen Dothideomycetes fungi.</title>
        <authorList>
            <person name="Ohm R.A."/>
            <person name="Feau N."/>
            <person name="Henrissat B."/>
            <person name="Schoch C.L."/>
            <person name="Horwitz B.A."/>
            <person name="Barry K.W."/>
            <person name="Condon B.J."/>
            <person name="Copeland A.C."/>
            <person name="Dhillon B."/>
            <person name="Glaser F."/>
            <person name="Hesse C.N."/>
            <person name="Kosti I."/>
            <person name="LaButti K."/>
            <person name="Lindquist E.A."/>
            <person name="Lucas S."/>
            <person name="Salamov A.A."/>
            <person name="Bradshaw R.E."/>
            <person name="Ciuffetti L."/>
            <person name="Hamelin R.C."/>
            <person name="Kema G.H.J."/>
            <person name="Lawrence C."/>
            <person name="Scott J.A."/>
            <person name="Spatafora J.W."/>
            <person name="Turgeon B.G."/>
            <person name="de Wit P.J.G.M."/>
            <person name="Zhong S."/>
            <person name="Goodwin S.B."/>
            <person name="Grigoriev I.V."/>
        </authorList>
    </citation>
    <scope>NUCLEOTIDE SEQUENCE [LARGE SCALE GENOMIC DNA]</scope>
    <source>
        <strain evidence="2">NZE10 / CBS 128990</strain>
    </source>
</reference>
<evidence type="ECO:0000313" key="2">
    <source>
        <dbReference type="Proteomes" id="UP000016933"/>
    </source>
</evidence>
<dbReference type="HOGENOM" id="CLU_1034479_0_0_1"/>
<keyword evidence="2" id="KW-1185">Reference proteome</keyword>
<accession>N1PIP6</accession>
<dbReference type="Proteomes" id="UP000016933">
    <property type="component" value="Unassembled WGS sequence"/>
</dbReference>